<keyword evidence="7 13" id="KW-1133">Transmembrane helix</keyword>
<keyword evidence="8" id="KW-0756">Sterol biosynthesis</keyword>
<evidence type="ECO:0000256" key="7">
    <source>
        <dbReference type="ARBA" id="ARBA00022989"/>
    </source>
</evidence>
<accession>A0ABM1EVW2</accession>
<evidence type="ECO:0000256" key="10">
    <source>
        <dbReference type="ARBA" id="ARBA00023136"/>
    </source>
</evidence>
<feature type="transmembrane region" description="Helical" evidence="13">
    <location>
        <begin position="107"/>
        <end position="131"/>
    </location>
</feature>
<name>A0ABM1EVW2_PRICU</name>
<protein>
    <submittedName>
        <fullName evidence="15 16">Probable ergosterol biosynthetic protein 28</fullName>
    </submittedName>
</protein>
<keyword evidence="10 13" id="KW-0472">Membrane</keyword>
<proteinExistence type="inferred from homology"/>
<keyword evidence="12" id="KW-0753">Steroid metabolism</keyword>
<organism evidence="14 15">
    <name type="scientific">Priapulus caudatus</name>
    <name type="common">Priapulid worm</name>
    <dbReference type="NCBI Taxonomy" id="37621"/>
    <lineage>
        <taxon>Eukaryota</taxon>
        <taxon>Metazoa</taxon>
        <taxon>Ecdysozoa</taxon>
        <taxon>Scalidophora</taxon>
        <taxon>Priapulida</taxon>
        <taxon>Priapulimorpha</taxon>
        <taxon>Priapulimorphida</taxon>
        <taxon>Priapulidae</taxon>
        <taxon>Priapulus</taxon>
    </lineage>
</organism>
<evidence type="ECO:0000313" key="15">
    <source>
        <dbReference type="RefSeq" id="XP_014676333.1"/>
    </source>
</evidence>
<evidence type="ECO:0000256" key="8">
    <source>
        <dbReference type="ARBA" id="ARBA00023011"/>
    </source>
</evidence>
<feature type="transmembrane region" description="Helical" evidence="13">
    <location>
        <begin position="12"/>
        <end position="31"/>
    </location>
</feature>
<dbReference type="RefSeq" id="XP_014676335.1">
    <property type="nucleotide sequence ID" value="XM_014820849.1"/>
</dbReference>
<keyword evidence="9" id="KW-0443">Lipid metabolism</keyword>
<evidence type="ECO:0000313" key="16">
    <source>
        <dbReference type="RefSeq" id="XP_014676334.1"/>
    </source>
</evidence>
<sequence length="155" mass="17651">MVFIQKFTASLRGWIGVVALMGIGNTIQCFYNHVFLGENLYMEGPSQVTPLMARLFGTWTFLAAIVRIYCAYDITNRPLYDITLISFLIAFVHFTLEAFYYQSTGLHVGLATPLLVSGISIVWMIIGYSLVWPKDDDDDDRVTVQSRRKKLMKAH</sequence>
<dbReference type="PANTHER" id="PTHR15451">
    <property type="entry name" value="ERGOSTEROL BIOSYNTHETIC PROTEIN 28-RELATED"/>
    <property type="match status" value="1"/>
</dbReference>
<evidence type="ECO:0000313" key="14">
    <source>
        <dbReference type="Proteomes" id="UP000695022"/>
    </source>
</evidence>
<reference evidence="15 16" key="1">
    <citation type="submission" date="2025-05" db="UniProtKB">
        <authorList>
            <consortium name="RefSeq"/>
        </authorList>
    </citation>
    <scope>IDENTIFICATION</scope>
</reference>
<dbReference type="Pfam" id="PF03694">
    <property type="entry name" value="Erg28"/>
    <property type="match status" value="1"/>
</dbReference>
<comment type="subcellular location">
    <subcellularLocation>
        <location evidence="1">Endoplasmic reticulum membrane</location>
        <topology evidence="1">Multi-pass membrane protein</topology>
    </subcellularLocation>
</comment>
<gene>
    <name evidence="15 16 17" type="primary">LOC106816268</name>
</gene>
<evidence type="ECO:0000256" key="4">
    <source>
        <dbReference type="ARBA" id="ARBA00022692"/>
    </source>
</evidence>
<evidence type="ECO:0000256" key="1">
    <source>
        <dbReference type="ARBA" id="ARBA00004477"/>
    </source>
</evidence>
<dbReference type="RefSeq" id="XP_014676334.1">
    <property type="nucleotide sequence ID" value="XM_014820848.1"/>
</dbReference>
<feature type="transmembrane region" description="Helical" evidence="13">
    <location>
        <begin position="51"/>
        <end position="70"/>
    </location>
</feature>
<comment type="similarity">
    <text evidence="2">Belongs to the ERG28 family.</text>
</comment>
<evidence type="ECO:0000256" key="13">
    <source>
        <dbReference type="SAM" id="Phobius"/>
    </source>
</evidence>
<keyword evidence="4 13" id="KW-0812">Transmembrane</keyword>
<dbReference type="RefSeq" id="XP_014676333.1">
    <property type="nucleotide sequence ID" value="XM_014820847.1"/>
</dbReference>
<keyword evidence="11" id="KW-1207">Sterol metabolism</keyword>
<evidence type="ECO:0000256" key="6">
    <source>
        <dbReference type="ARBA" id="ARBA00022955"/>
    </source>
</evidence>
<feature type="transmembrane region" description="Helical" evidence="13">
    <location>
        <begin position="82"/>
        <end position="101"/>
    </location>
</feature>
<dbReference type="InterPro" id="IPR005352">
    <property type="entry name" value="Erg28"/>
</dbReference>
<evidence type="ECO:0000256" key="12">
    <source>
        <dbReference type="ARBA" id="ARBA00023221"/>
    </source>
</evidence>
<evidence type="ECO:0000256" key="9">
    <source>
        <dbReference type="ARBA" id="ARBA00023098"/>
    </source>
</evidence>
<dbReference type="Proteomes" id="UP000695022">
    <property type="component" value="Unplaced"/>
</dbReference>
<evidence type="ECO:0000256" key="2">
    <source>
        <dbReference type="ARBA" id="ARBA00005377"/>
    </source>
</evidence>
<keyword evidence="3" id="KW-0444">Lipid biosynthesis</keyword>
<evidence type="ECO:0000313" key="17">
    <source>
        <dbReference type="RefSeq" id="XP_014676335.1"/>
    </source>
</evidence>
<evidence type="ECO:0000256" key="5">
    <source>
        <dbReference type="ARBA" id="ARBA00022824"/>
    </source>
</evidence>
<keyword evidence="6" id="KW-0752">Steroid biosynthesis</keyword>
<dbReference type="GeneID" id="106816268"/>
<evidence type="ECO:0000256" key="3">
    <source>
        <dbReference type="ARBA" id="ARBA00022516"/>
    </source>
</evidence>
<dbReference type="PANTHER" id="PTHR15451:SF19">
    <property type="entry name" value="ERGOSTEROL BIOSYNTHETIC PROTEIN 28 HOMOLOG"/>
    <property type="match status" value="1"/>
</dbReference>
<keyword evidence="14" id="KW-1185">Reference proteome</keyword>
<keyword evidence="5" id="KW-0256">Endoplasmic reticulum</keyword>
<evidence type="ECO:0000256" key="11">
    <source>
        <dbReference type="ARBA" id="ARBA00023166"/>
    </source>
</evidence>